<gene>
    <name evidence="1" type="ORF">F0L74_10745</name>
</gene>
<dbReference type="Proteomes" id="UP000324611">
    <property type="component" value="Unassembled WGS sequence"/>
</dbReference>
<evidence type="ECO:0000313" key="1">
    <source>
        <dbReference type="EMBL" id="KAA2243873.1"/>
    </source>
</evidence>
<accession>A0A5B2VVM8</accession>
<protein>
    <submittedName>
        <fullName evidence="1">Uncharacterized protein</fullName>
    </submittedName>
</protein>
<name>A0A5B2VVM8_9BACT</name>
<dbReference type="AlphaFoldDB" id="A0A5B2VVM8"/>
<comment type="caution">
    <text evidence="1">The sequence shown here is derived from an EMBL/GenBank/DDBJ whole genome shotgun (WGS) entry which is preliminary data.</text>
</comment>
<organism evidence="1 2">
    <name type="scientific">Chitinophaga agrisoli</name>
    <dbReference type="NCBI Taxonomy" id="2607653"/>
    <lineage>
        <taxon>Bacteria</taxon>
        <taxon>Pseudomonadati</taxon>
        <taxon>Bacteroidota</taxon>
        <taxon>Chitinophagia</taxon>
        <taxon>Chitinophagales</taxon>
        <taxon>Chitinophagaceae</taxon>
        <taxon>Chitinophaga</taxon>
    </lineage>
</organism>
<evidence type="ECO:0000313" key="2">
    <source>
        <dbReference type="Proteomes" id="UP000324611"/>
    </source>
</evidence>
<sequence length="172" mass="19726">MDEHDDLYGIDIDHAHKRAIDLVPEEFFWNCADELSPFGSDEGDIALAEFRDWRKLHPDSPVVDCLKWTIESVGEIDFADYNESLVSAEKVKQQIEDENFDDQQYIFTLDVSVIATGFAQLVDEGKMDASSKPVIKVALDRQILWSGLHEGWEHGDQYIDNLRVLKRVLQEA</sequence>
<proteinExistence type="predicted"/>
<dbReference type="EMBL" id="VUOC01000002">
    <property type="protein sequence ID" value="KAA2243873.1"/>
    <property type="molecule type" value="Genomic_DNA"/>
</dbReference>
<reference evidence="1 2" key="1">
    <citation type="submission" date="2019-09" db="EMBL/GenBank/DDBJ databases">
        <title>Chitinophaga ginsengihumi sp. nov., isolated from soil of ginseng rhizosphere.</title>
        <authorList>
            <person name="Lee J."/>
        </authorList>
    </citation>
    <scope>NUCLEOTIDE SEQUENCE [LARGE SCALE GENOMIC DNA]</scope>
    <source>
        <strain evidence="1 2">BN140078</strain>
    </source>
</reference>
<keyword evidence="2" id="KW-1185">Reference proteome</keyword>
<reference evidence="1 2" key="2">
    <citation type="submission" date="2019-09" db="EMBL/GenBank/DDBJ databases">
        <authorList>
            <person name="Jin C."/>
        </authorList>
    </citation>
    <scope>NUCLEOTIDE SEQUENCE [LARGE SCALE GENOMIC DNA]</scope>
    <source>
        <strain evidence="1 2">BN140078</strain>
    </source>
</reference>